<protein>
    <submittedName>
        <fullName evidence="6">FAD-binding domain-containing protein</fullName>
    </submittedName>
</protein>
<dbReference type="InterPro" id="IPR005101">
    <property type="entry name" value="Cryptochr/Photolyase_FAD-bd"/>
</dbReference>
<dbReference type="Gene3D" id="1.25.40.80">
    <property type="match status" value="1"/>
</dbReference>
<dbReference type="PANTHER" id="PTHR11455">
    <property type="entry name" value="CRYPTOCHROME"/>
    <property type="match status" value="1"/>
</dbReference>
<evidence type="ECO:0000256" key="3">
    <source>
        <dbReference type="ARBA" id="ARBA00022827"/>
    </source>
</evidence>
<dbReference type="EMBL" id="JBHUEA010000004">
    <property type="protein sequence ID" value="MFD1720707.1"/>
    <property type="molecule type" value="Genomic_DNA"/>
</dbReference>
<comment type="cofactor">
    <cofactor evidence="1">
        <name>FAD</name>
        <dbReference type="ChEBI" id="CHEBI:57692"/>
    </cofactor>
</comment>
<comment type="caution">
    <text evidence="6">The sequence shown here is derived from an EMBL/GenBank/DDBJ whole genome shotgun (WGS) entry which is preliminary data.</text>
</comment>
<evidence type="ECO:0000259" key="5">
    <source>
        <dbReference type="Pfam" id="PF03441"/>
    </source>
</evidence>
<proteinExistence type="predicted"/>
<gene>
    <name evidence="6" type="ORF">ACFSBI_04035</name>
</gene>
<name>A0ABW4LBN4_9MICO</name>
<dbReference type="Proteomes" id="UP001597347">
    <property type="component" value="Unassembled WGS sequence"/>
</dbReference>
<dbReference type="Gene3D" id="1.10.579.10">
    <property type="entry name" value="DNA Cyclobutane Dipyrimidine Photolyase, subunit A, domain 3"/>
    <property type="match status" value="1"/>
</dbReference>
<dbReference type="InterPro" id="IPR002081">
    <property type="entry name" value="Cryptochrome/DNA_photolyase_1"/>
</dbReference>
<dbReference type="Pfam" id="PF03441">
    <property type="entry name" value="FAD_binding_7"/>
    <property type="match status" value="1"/>
</dbReference>
<evidence type="ECO:0000256" key="1">
    <source>
        <dbReference type="ARBA" id="ARBA00001974"/>
    </source>
</evidence>
<sequence>MTRLPVPDLDDAERWTAEHLGDLALEGADGVRASRRFTGGQTAADAALAGFDVRGYASRRSAVLPEEDRGASALSPYIRHGLLPLPRVWDHVGGGPARDVAKFRDELLWQEYARHVYARVGRRIAAPLRREPAVGRGWDGEPYPEAMACMSAVRRELVEDGWLVNQSRLWVASQWTVRAGWDWRAGERALYRHLVDGSPAANGVGWQWAVGAGTGKPYGFARWQVERRAPGLCATCPLHRACPIQEFPAAGSGPQVAPVPGLAADPDPATTAGPAAPVLRGEPETVWLTAESLGDADPALAALPELPAVFVFDEPLLAALRLSGKRLVLLAECLADLASRREVEVHRGAVPAVLAGRRLAVTHAPVPGFRTRSAALEISALHPWPWLRRPAGGSARSFTAWVERHGGTPASGRPRRPARRR</sequence>
<evidence type="ECO:0000256" key="2">
    <source>
        <dbReference type="ARBA" id="ARBA00022630"/>
    </source>
</evidence>
<feature type="domain" description="Cryptochrome/DNA photolyase FAD-binding" evidence="5">
    <location>
        <begin position="152"/>
        <end position="215"/>
    </location>
</feature>
<evidence type="ECO:0000313" key="7">
    <source>
        <dbReference type="Proteomes" id="UP001597347"/>
    </source>
</evidence>
<dbReference type="SUPFAM" id="SSF48173">
    <property type="entry name" value="Cryptochrome/photolyase FAD-binding domain"/>
    <property type="match status" value="1"/>
</dbReference>
<evidence type="ECO:0000256" key="4">
    <source>
        <dbReference type="SAM" id="MobiDB-lite"/>
    </source>
</evidence>
<evidence type="ECO:0000313" key="6">
    <source>
        <dbReference type="EMBL" id="MFD1720707.1"/>
    </source>
</evidence>
<reference evidence="7" key="1">
    <citation type="journal article" date="2019" name="Int. J. Syst. Evol. Microbiol.">
        <title>The Global Catalogue of Microorganisms (GCM) 10K type strain sequencing project: providing services to taxonomists for standard genome sequencing and annotation.</title>
        <authorList>
            <consortium name="The Broad Institute Genomics Platform"/>
            <consortium name="The Broad Institute Genome Sequencing Center for Infectious Disease"/>
            <person name="Wu L."/>
            <person name="Ma J."/>
        </authorList>
    </citation>
    <scope>NUCLEOTIDE SEQUENCE [LARGE SCALE GENOMIC DNA]</scope>
    <source>
        <strain evidence="7">CGMCC 1.12471</strain>
    </source>
</reference>
<feature type="region of interest" description="Disordered" evidence="4">
    <location>
        <begin position="400"/>
        <end position="421"/>
    </location>
</feature>
<dbReference type="PANTHER" id="PTHR11455:SF9">
    <property type="entry name" value="CRYPTOCHROME CIRCADIAN CLOCK 5 ISOFORM X1"/>
    <property type="match status" value="1"/>
</dbReference>
<organism evidence="6 7">
    <name type="scientific">Amnibacterium endophyticum</name>
    <dbReference type="NCBI Taxonomy" id="2109337"/>
    <lineage>
        <taxon>Bacteria</taxon>
        <taxon>Bacillati</taxon>
        <taxon>Actinomycetota</taxon>
        <taxon>Actinomycetes</taxon>
        <taxon>Micrococcales</taxon>
        <taxon>Microbacteriaceae</taxon>
        <taxon>Amnibacterium</taxon>
    </lineage>
</organism>
<dbReference type="RefSeq" id="WP_377932288.1">
    <property type="nucleotide sequence ID" value="NZ_JBHUEA010000004.1"/>
</dbReference>
<keyword evidence="3" id="KW-0274">FAD</keyword>
<accession>A0ABW4LBN4</accession>
<dbReference type="InterPro" id="IPR036134">
    <property type="entry name" value="Crypto/Photolyase_FAD-like_sf"/>
</dbReference>
<keyword evidence="2" id="KW-0285">Flavoprotein</keyword>
<keyword evidence="7" id="KW-1185">Reference proteome</keyword>